<evidence type="ECO:0000313" key="2">
    <source>
        <dbReference type="Proteomes" id="UP001500975"/>
    </source>
</evidence>
<evidence type="ECO:0008006" key="3">
    <source>
        <dbReference type="Google" id="ProtNLM"/>
    </source>
</evidence>
<name>A0ABP8I396_9BURK</name>
<accession>A0ABP8I396</accession>
<protein>
    <recommendedName>
        <fullName evidence="3">Type I-E CRISPR-associated protein Cse1/CasA</fullName>
    </recommendedName>
</protein>
<reference evidence="2" key="1">
    <citation type="journal article" date="2019" name="Int. J. Syst. Evol. Microbiol.">
        <title>The Global Catalogue of Microorganisms (GCM) 10K type strain sequencing project: providing services to taxonomists for standard genome sequencing and annotation.</title>
        <authorList>
            <consortium name="The Broad Institute Genomics Platform"/>
            <consortium name="The Broad Institute Genome Sequencing Center for Infectious Disease"/>
            <person name="Wu L."/>
            <person name="Ma J."/>
        </authorList>
    </citation>
    <scope>NUCLEOTIDE SEQUENCE [LARGE SCALE GENOMIC DNA]</scope>
    <source>
        <strain evidence="2">JCM 17804</strain>
    </source>
</reference>
<gene>
    <name evidence="1" type="ORF">GCM10023165_37790</name>
</gene>
<dbReference type="RefSeq" id="WP_345539832.1">
    <property type="nucleotide sequence ID" value="NZ_BAABGJ010000068.1"/>
</dbReference>
<dbReference type="Proteomes" id="UP001500975">
    <property type="component" value="Unassembled WGS sequence"/>
</dbReference>
<sequence>MPHDATTPGLRRNLLNEALIRWRCVVHGELHRSSLPELLAAMVADTVRDFPALRPHQRHPWHAFLAQLAAIALHRAGRAQPWTDAAGWRTALLALTPADTDGAAWCMVAPPDRPALLQPPVPGERIAAWKNVLLAADELDMLVTAKNHDIKAARARRAEPDDWLFALVSLQTQEGFLGAGNYGVSRMNGGFASRPGVGVAPPGAWGTRWLADLTTLLEQRTTIADQQGLAAEGGHALLWLMPWSGAESLSMQALDPLYIEICRRVRLDEAAGALLARATGSKVARVASKDRNGITGDPWTPVDAAEGKALTVSGAGFEYKLMTELLTGGRFTHGAAWRLDGWPQDVVLQVVAQATVRGQGKTEGYHERRVPISPKLRRRLAGPQRVAVAEMARQRVAAIADLRKLLWSALVLLFANGDGGDRNDSISDKAGRFARPFEQGEDARFFDDLALEAEAEDADRLGLRVQWLLGLVDRAEHVLTRAFDAGPRNGMQRYKARAAALGRFHGALRGAKPVLPDLAPHYAQQRREAAAEPRGACHD</sequence>
<comment type="caution">
    <text evidence="1">The sequence shown here is derived from an EMBL/GenBank/DDBJ whole genome shotgun (WGS) entry which is preliminary data.</text>
</comment>
<keyword evidence="2" id="KW-1185">Reference proteome</keyword>
<proteinExistence type="predicted"/>
<evidence type="ECO:0000313" key="1">
    <source>
        <dbReference type="EMBL" id="GAA4350399.1"/>
    </source>
</evidence>
<dbReference type="EMBL" id="BAABGJ010000068">
    <property type="protein sequence ID" value="GAA4350399.1"/>
    <property type="molecule type" value="Genomic_DNA"/>
</dbReference>
<organism evidence="1 2">
    <name type="scientific">Variovorax defluvii</name>
    <dbReference type="NCBI Taxonomy" id="913761"/>
    <lineage>
        <taxon>Bacteria</taxon>
        <taxon>Pseudomonadati</taxon>
        <taxon>Pseudomonadota</taxon>
        <taxon>Betaproteobacteria</taxon>
        <taxon>Burkholderiales</taxon>
        <taxon>Comamonadaceae</taxon>
        <taxon>Variovorax</taxon>
    </lineage>
</organism>